<name>A0ABN3KWF2_9ACTN</name>
<keyword evidence="2" id="KW-1185">Reference proteome</keyword>
<organism evidence="1 2">
    <name type="scientific">Streptomyces graminearus</name>
    <dbReference type="NCBI Taxonomy" id="284030"/>
    <lineage>
        <taxon>Bacteria</taxon>
        <taxon>Bacillati</taxon>
        <taxon>Actinomycetota</taxon>
        <taxon>Actinomycetes</taxon>
        <taxon>Kitasatosporales</taxon>
        <taxon>Streptomycetaceae</taxon>
        <taxon>Streptomyces</taxon>
    </lineage>
</organism>
<sequence length="108" mass="12308">MLQPHALRCTKHVGAQFVHQILPDSVVESSYEHRAQCAASCGSQHGRTEYSQQARIAVWQCRVYQSLQEDRTCHVNCYYGEYESDGINESASVEIQQFQYAQPQRAIA</sequence>
<evidence type="ECO:0000313" key="1">
    <source>
        <dbReference type="EMBL" id="GAA2471602.1"/>
    </source>
</evidence>
<reference evidence="1 2" key="1">
    <citation type="journal article" date="2019" name="Int. J. Syst. Evol. Microbiol.">
        <title>The Global Catalogue of Microorganisms (GCM) 10K type strain sequencing project: providing services to taxonomists for standard genome sequencing and annotation.</title>
        <authorList>
            <consortium name="The Broad Institute Genomics Platform"/>
            <consortium name="The Broad Institute Genome Sequencing Center for Infectious Disease"/>
            <person name="Wu L."/>
            <person name="Ma J."/>
        </authorList>
    </citation>
    <scope>NUCLEOTIDE SEQUENCE [LARGE SCALE GENOMIC DNA]</scope>
    <source>
        <strain evidence="1 2">JCM 6923</strain>
    </source>
</reference>
<protein>
    <submittedName>
        <fullName evidence="1">Uncharacterized protein</fullName>
    </submittedName>
</protein>
<dbReference type="Proteomes" id="UP001501721">
    <property type="component" value="Unassembled WGS sequence"/>
</dbReference>
<gene>
    <name evidence="1" type="ORF">GCM10010422_12550</name>
</gene>
<accession>A0ABN3KWF2</accession>
<dbReference type="EMBL" id="BAAATL010000005">
    <property type="protein sequence ID" value="GAA2471602.1"/>
    <property type="molecule type" value="Genomic_DNA"/>
</dbReference>
<evidence type="ECO:0000313" key="2">
    <source>
        <dbReference type="Proteomes" id="UP001501721"/>
    </source>
</evidence>
<comment type="caution">
    <text evidence="1">The sequence shown here is derived from an EMBL/GenBank/DDBJ whole genome shotgun (WGS) entry which is preliminary data.</text>
</comment>
<proteinExistence type="predicted"/>